<dbReference type="AlphaFoldDB" id="A0A1G4WG19"/>
<evidence type="ECO:0000313" key="2">
    <source>
        <dbReference type="EMBL" id="SCX22334.1"/>
    </source>
</evidence>
<feature type="transmembrane region" description="Helical" evidence="1">
    <location>
        <begin position="239"/>
        <end position="255"/>
    </location>
</feature>
<accession>A0A1G4WG19</accession>
<gene>
    <name evidence="2" type="ORF">SAMN02799620_03244</name>
</gene>
<keyword evidence="1" id="KW-0812">Transmembrane</keyword>
<name>A0A1G4WG19_9MYCO</name>
<feature type="transmembrane region" description="Helical" evidence="1">
    <location>
        <begin position="138"/>
        <end position="163"/>
    </location>
</feature>
<reference evidence="3" key="1">
    <citation type="submission" date="2016-10" db="EMBL/GenBank/DDBJ databases">
        <authorList>
            <person name="Varghese N."/>
            <person name="Submissions S."/>
        </authorList>
    </citation>
    <scope>NUCLEOTIDE SEQUENCE [LARGE SCALE GENOMIC DNA]</scope>
    <source>
        <strain evidence="3">UNC267MFSha1.1M11</strain>
    </source>
</reference>
<dbReference type="Proteomes" id="UP000199707">
    <property type="component" value="Unassembled WGS sequence"/>
</dbReference>
<dbReference type="RefSeq" id="WP_090358636.1">
    <property type="nucleotide sequence ID" value="NZ_FMUB01000006.1"/>
</dbReference>
<feature type="transmembrane region" description="Helical" evidence="1">
    <location>
        <begin position="175"/>
        <end position="195"/>
    </location>
</feature>
<proteinExistence type="predicted"/>
<feature type="transmembrane region" description="Helical" evidence="1">
    <location>
        <begin position="67"/>
        <end position="84"/>
    </location>
</feature>
<keyword evidence="1" id="KW-1133">Transmembrane helix</keyword>
<organism evidence="2 3">
    <name type="scientific">Mycolicibacterium fluoranthenivorans</name>
    <dbReference type="NCBI Taxonomy" id="258505"/>
    <lineage>
        <taxon>Bacteria</taxon>
        <taxon>Bacillati</taxon>
        <taxon>Actinomycetota</taxon>
        <taxon>Actinomycetes</taxon>
        <taxon>Mycobacteriales</taxon>
        <taxon>Mycobacteriaceae</taxon>
        <taxon>Mycolicibacterium</taxon>
    </lineage>
</organism>
<sequence>MLGMKGASHGARLWVQFLDSPFSGLAPWVWMAILAGPGRFEVAVSGALAVSVLVLTMCWQRGIPVHVIEFLGVSYFVVLAIIGLHASSATKAWLELWSGDITNALLALYATVTLVLRRPYTMVYARHKVRPERWGTSLFVRVHLMVTGVWAGAFGFAATVGFIGDAAVHDTDNFWTGWVLQLAALLFAVAFNDFYPDYARARAHGHPEVPSWVRLVEWVPPFLLGTAVAGWVLGAVLDAGCLALVLAALACGALMRRPAAPRSVAADRITASG</sequence>
<dbReference type="STRING" id="1502745.SAMN02799620_03244"/>
<keyword evidence="1" id="KW-0472">Membrane</keyword>
<evidence type="ECO:0000313" key="3">
    <source>
        <dbReference type="Proteomes" id="UP000199707"/>
    </source>
</evidence>
<dbReference type="EMBL" id="FMUB01000006">
    <property type="protein sequence ID" value="SCX22334.1"/>
    <property type="molecule type" value="Genomic_DNA"/>
</dbReference>
<evidence type="ECO:0000256" key="1">
    <source>
        <dbReference type="SAM" id="Phobius"/>
    </source>
</evidence>
<feature type="transmembrane region" description="Helical" evidence="1">
    <location>
        <begin position="96"/>
        <end position="117"/>
    </location>
</feature>
<feature type="transmembrane region" description="Helical" evidence="1">
    <location>
        <begin position="28"/>
        <end position="55"/>
    </location>
</feature>
<protein>
    <submittedName>
        <fullName evidence="2">Uncharacterized protein</fullName>
    </submittedName>
</protein>